<keyword evidence="3" id="KW-0479">Metal-binding</keyword>
<evidence type="ECO:0000313" key="9">
    <source>
        <dbReference type="Proteomes" id="UP000001449"/>
    </source>
</evidence>
<dbReference type="PANTHER" id="PTHR11136:SF0">
    <property type="entry name" value="DIHYDROFOLATE SYNTHETASE-RELATED"/>
    <property type="match status" value="1"/>
</dbReference>
<dbReference type="InterPro" id="IPR004101">
    <property type="entry name" value="Mur_ligase_C"/>
</dbReference>
<dbReference type="PIRSF" id="PIRSF001563">
    <property type="entry name" value="Folylpolyglu_synth"/>
    <property type="match status" value="1"/>
</dbReference>
<evidence type="ECO:0000256" key="4">
    <source>
        <dbReference type="ARBA" id="ARBA00022741"/>
    </source>
</evidence>
<keyword evidence="9" id="KW-1185">Reference proteome</keyword>
<dbReference type="AlphaFoldDB" id="B8CBL4"/>
<dbReference type="KEGG" id="tps:THAPSDRAFT_9534"/>
<dbReference type="GO" id="GO:0004326">
    <property type="term" value="F:tetrahydrofolylpolyglutamate synthase activity"/>
    <property type="evidence" value="ECO:0000318"/>
    <property type="project" value="GO_Central"/>
</dbReference>
<proteinExistence type="inferred from homology"/>
<dbReference type="Gene3D" id="3.40.1190.10">
    <property type="entry name" value="Mur-like, catalytic domain"/>
    <property type="match status" value="1"/>
</dbReference>
<dbReference type="FunFam" id="3.90.190.20:FF:000041">
    <property type="entry name" value="Folylpolyglutamate synthase/dihydrofolate synthase"/>
    <property type="match status" value="1"/>
</dbReference>
<feature type="domain" description="Mur ligase C-terminal" evidence="7">
    <location>
        <begin position="293"/>
        <end position="425"/>
    </location>
</feature>
<dbReference type="InterPro" id="IPR036615">
    <property type="entry name" value="Mur_ligase_C_dom_sf"/>
</dbReference>
<dbReference type="PaxDb" id="35128-Thaps9534"/>
<dbReference type="OMA" id="SRPPCRF"/>
<evidence type="ECO:0000256" key="1">
    <source>
        <dbReference type="ARBA" id="ARBA00008276"/>
    </source>
</evidence>
<dbReference type="HOGENOM" id="CLU_015869_1_1_1"/>
<dbReference type="NCBIfam" id="TIGR01499">
    <property type="entry name" value="folC"/>
    <property type="match status" value="1"/>
</dbReference>
<dbReference type="FunCoup" id="B8CBL4">
    <property type="interactions" value="53"/>
</dbReference>
<dbReference type="GeneID" id="7446963"/>
<accession>B8CBL4</accession>
<dbReference type="PROSITE" id="PS01012">
    <property type="entry name" value="FOLYLPOLYGLU_SYNT_2"/>
    <property type="match status" value="1"/>
</dbReference>
<dbReference type="Proteomes" id="UP000001449">
    <property type="component" value="Chromosome 13"/>
</dbReference>
<comment type="similarity">
    <text evidence="1">Belongs to the folylpolyglutamate synthase family.</text>
</comment>
<dbReference type="GO" id="GO:0005737">
    <property type="term" value="C:cytoplasm"/>
    <property type="evidence" value="ECO:0000318"/>
    <property type="project" value="GO_Central"/>
</dbReference>
<organism evidence="8 9">
    <name type="scientific">Thalassiosira pseudonana</name>
    <name type="common">Marine diatom</name>
    <name type="synonym">Cyclotella nana</name>
    <dbReference type="NCBI Taxonomy" id="35128"/>
    <lineage>
        <taxon>Eukaryota</taxon>
        <taxon>Sar</taxon>
        <taxon>Stramenopiles</taxon>
        <taxon>Ochrophyta</taxon>
        <taxon>Bacillariophyta</taxon>
        <taxon>Coscinodiscophyceae</taxon>
        <taxon>Thalassiosirophycidae</taxon>
        <taxon>Thalassiosirales</taxon>
        <taxon>Thalassiosiraceae</taxon>
        <taxon>Thalassiosira</taxon>
    </lineage>
</organism>
<dbReference type="InterPro" id="IPR001645">
    <property type="entry name" value="Folylpolyglutamate_synth"/>
</dbReference>
<gene>
    <name evidence="8" type="primary">FGS1</name>
    <name evidence="8" type="ORF">THAPSDRAFT_9534</name>
</gene>
<evidence type="ECO:0000259" key="7">
    <source>
        <dbReference type="Pfam" id="PF02875"/>
    </source>
</evidence>
<dbReference type="SUPFAM" id="SSF53623">
    <property type="entry name" value="MurD-like peptide ligases, catalytic domain"/>
    <property type="match status" value="1"/>
</dbReference>
<dbReference type="EMBL" id="CM000648">
    <property type="protein sequence ID" value="EED89337.1"/>
    <property type="molecule type" value="Genomic_DNA"/>
</dbReference>
<dbReference type="InterPro" id="IPR018109">
    <property type="entry name" value="Folylpolyglutamate_synth_CS"/>
</dbReference>
<reference evidence="8 9" key="1">
    <citation type="journal article" date="2004" name="Science">
        <title>The genome of the diatom Thalassiosira pseudonana: ecology, evolution, and metabolism.</title>
        <authorList>
            <person name="Armbrust E.V."/>
            <person name="Berges J.A."/>
            <person name="Bowler C."/>
            <person name="Green B.R."/>
            <person name="Martinez D."/>
            <person name="Putnam N.H."/>
            <person name="Zhou S."/>
            <person name="Allen A.E."/>
            <person name="Apt K.E."/>
            <person name="Bechner M."/>
            <person name="Brzezinski M.A."/>
            <person name="Chaal B.K."/>
            <person name="Chiovitti A."/>
            <person name="Davis A.K."/>
            <person name="Demarest M.S."/>
            <person name="Detter J.C."/>
            <person name="Glavina T."/>
            <person name="Goodstein D."/>
            <person name="Hadi M.Z."/>
            <person name="Hellsten U."/>
            <person name="Hildebrand M."/>
            <person name="Jenkins B.D."/>
            <person name="Jurka J."/>
            <person name="Kapitonov V.V."/>
            <person name="Kroger N."/>
            <person name="Lau W.W."/>
            <person name="Lane T.W."/>
            <person name="Larimer F.W."/>
            <person name="Lippmeier J.C."/>
            <person name="Lucas S."/>
            <person name="Medina M."/>
            <person name="Montsant A."/>
            <person name="Obornik M."/>
            <person name="Parker M.S."/>
            <person name="Palenik B."/>
            <person name="Pazour G.J."/>
            <person name="Richardson P.M."/>
            <person name="Rynearson T.A."/>
            <person name="Saito M.A."/>
            <person name="Schwartz D.C."/>
            <person name="Thamatrakoln K."/>
            <person name="Valentin K."/>
            <person name="Vardi A."/>
            <person name="Wilkerson F.P."/>
            <person name="Rokhsar D.S."/>
        </authorList>
    </citation>
    <scope>NUCLEOTIDE SEQUENCE [LARGE SCALE GENOMIC DNA]</scope>
    <source>
        <strain evidence="8 9">CCMP1335</strain>
    </source>
</reference>
<dbReference type="Gene3D" id="3.90.190.20">
    <property type="entry name" value="Mur ligase, C-terminal domain"/>
    <property type="match status" value="1"/>
</dbReference>
<dbReference type="GO" id="GO:0046872">
    <property type="term" value="F:metal ion binding"/>
    <property type="evidence" value="ECO:0007669"/>
    <property type="project" value="UniProtKB-KW"/>
</dbReference>
<dbReference type="GO" id="GO:0009396">
    <property type="term" value="P:folic acid-containing compound biosynthetic process"/>
    <property type="evidence" value="ECO:0000318"/>
    <property type="project" value="GO_Central"/>
</dbReference>
<dbReference type="InterPro" id="IPR036565">
    <property type="entry name" value="Mur-like_cat_sf"/>
</dbReference>
<evidence type="ECO:0000313" key="8">
    <source>
        <dbReference type="EMBL" id="EED89337.1"/>
    </source>
</evidence>
<name>B8CBL4_THAPS</name>
<keyword evidence="2 8" id="KW-0436">Ligase</keyword>
<dbReference type="RefSeq" id="XP_002293601.1">
    <property type="nucleotide sequence ID" value="XM_002293565.1"/>
</dbReference>
<dbReference type="GO" id="GO:0008841">
    <property type="term" value="F:dihydrofolate synthase activity"/>
    <property type="evidence" value="ECO:0000318"/>
    <property type="project" value="GO_Central"/>
</dbReference>
<reference evidence="8 9" key="2">
    <citation type="journal article" date="2008" name="Nature">
        <title>The Phaeodactylum genome reveals the evolutionary history of diatom genomes.</title>
        <authorList>
            <person name="Bowler C."/>
            <person name="Allen A.E."/>
            <person name="Badger J.H."/>
            <person name="Grimwood J."/>
            <person name="Jabbari K."/>
            <person name="Kuo A."/>
            <person name="Maheswari U."/>
            <person name="Martens C."/>
            <person name="Maumus F."/>
            <person name="Otillar R.P."/>
            <person name="Rayko E."/>
            <person name="Salamov A."/>
            <person name="Vandepoele K."/>
            <person name="Beszteri B."/>
            <person name="Gruber A."/>
            <person name="Heijde M."/>
            <person name="Katinka M."/>
            <person name="Mock T."/>
            <person name="Valentin K."/>
            <person name="Verret F."/>
            <person name="Berges J.A."/>
            <person name="Brownlee C."/>
            <person name="Cadoret J.P."/>
            <person name="Chiovitti A."/>
            <person name="Choi C.J."/>
            <person name="Coesel S."/>
            <person name="De Martino A."/>
            <person name="Detter J.C."/>
            <person name="Durkin C."/>
            <person name="Falciatore A."/>
            <person name="Fournet J."/>
            <person name="Haruta M."/>
            <person name="Huysman M.J."/>
            <person name="Jenkins B.D."/>
            <person name="Jiroutova K."/>
            <person name="Jorgensen R.E."/>
            <person name="Joubert Y."/>
            <person name="Kaplan A."/>
            <person name="Kroger N."/>
            <person name="Kroth P.G."/>
            <person name="La Roche J."/>
            <person name="Lindquist E."/>
            <person name="Lommer M."/>
            <person name="Martin-Jezequel V."/>
            <person name="Lopez P.J."/>
            <person name="Lucas S."/>
            <person name="Mangogna M."/>
            <person name="McGinnis K."/>
            <person name="Medlin L.K."/>
            <person name="Montsant A."/>
            <person name="Oudot-Le Secq M.P."/>
            <person name="Napoli C."/>
            <person name="Obornik M."/>
            <person name="Parker M.S."/>
            <person name="Petit J.L."/>
            <person name="Porcel B.M."/>
            <person name="Poulsen N."/>
            <person name="Robison M."/>
            <person name="Rychlewski L."/>
            <person name="Rynearson T.A."/>
            <person name="Schmutz J."/>
            <person name="Shapiro H."/>
            <person name="Siaut M."/>
            <person name="Stanley M."/>
            <person name="Sussman M.R."/>
            <person name="Taylor A.R."/>
            <person name="Vardi A."/>
            <person name="von Dassow P."/>
            <person name="Vyverman W."/>
            <person name="Willis A."/>
            <person name="Wyrwicz L.S."/>
            <person name="Rokhsar D.S."/>
            <person name="Weissenbach J."/>
            <person name="Armbrust E.V."/>
            <person name="Green B.R."/>
            <person name="Van de Peer Y."/>
            <person name="Grigoriev I.V."/>
        </authorList>
    </citation>
    <scope>NUCLEOTIDE SEQUENCE [LARGE SCALE GENOMIC DNA]</scope>
    <source>
        <strain evidence="8 9">CCMP1335</strain>
    </source>
</reference>
<evidence type="ECO:0000256" key="3">
    <source>
        <dbReference type="ARBA" id="ARBA00022723"/>
    </source>
</evidence>
<dbReference type="EC" id="6.3.2.17" evidence="8"/>
<evidence type="ECO:0000256" key="5">
    <source>
        <dbReference type="ARBA" id="ARBA00022840"/>
    </source>
</evidence>
<dbReference type="InParanoid" id="B8CBL4"/>
<dbReference type="STRING" id="35128.B8CBL4"/>
<sequence length="466" mass="50648">MTNLFNPVKLGLENMDQLHKALGSPMDKSDISIIHIAGSNGKGSVALKTANALQLAGYKVGLFVSPHISSFRERIQINGQPISESQVEKYLQEIFDICEGEEIPATFFEVTTALAFHIFGQEKVDVVVLETGLGGRLDATNVISKPALSIITSIGLEHTRILGDTIELIAGEKAGIIKKDCPVLIGKNAPFDVLERCAREKGASEVYQSDDLLGPDPKEGEEVGDYDAENSRIASAGLILLQFHMAQQSIDAGKQPKIMTPAEIEEGVKIRPPCRFEEMDITTPVETDDGITTQKTVRVILDVAHNPQAMDYLLAKLRSNYPHSKDQRIVVGMSADKDLKYCTDILLEHLSNPNKLHLVEASHPRAASISSILEANPKLKESCYSQPQKDELNEAGRDASSVATQVKQALKLAAINNELLVICGSVFIMADAREELGIVEPRDSAVISEVAGAGLRSSQENFGDKK</sequence>
<keyword evidence="6" id="KW-0460">Magnesium</keyword>
<dbReference type="Pfam" id="PF02875">
    <property type="entry name" value="Mur_ligase_C"/>
    <property type="match status" value="1"/>
</dbReference>
<evidence type="ECO:0000256" key="2">
    <source>
        <dbReference type="ARBA" id="ARBA00022598"/>
    </source>
</evidence>
<dbReference type="eggNOG" id="KOG2525">
    <property type="taxonomic scope" value="Eukaryota"/>
</dbReference>
<protein>
    <submittedName>
        <fullName evidence="8">Folylpolyglutamate synthase</fullName>
        <ecNumber evidence="8">6.3.2.17</ecNumber>
    </submittedName>
</protein>
<dbReference type="SUPFAM" id="SSF53244">
    <property type="entry name" value="MurD-like peptide ligases, peptide-binding domain"/>
    <property type="match status" value="1"/>
</dbReference>
<keyword evidence="5" id="KW-0067">ATP-binding</keyword>
<evidence type="ECO:0000256" key="6">
    <source>
        <dbReference type="ARBA" id="ARBA00022842"/>
    </source>
</evidence>
<dbReference type="GO" id="GO:0005739">
    <property type="term" value="C:mitochondrion"/>
    <property type="evidence" value="ECO:0000318"/>
    <property type="project" value="GO_Central"/>
</dbReference>
<dbReference type="GO" id="GO:0005829">
    <property type="term" value="C:cytosol"/>
    <property type="evidence" value="ECO:0000318"/>
    <property type="project" value="GO_Central"/>
</dbReference>
<dbReference type="GO" id="GO:0005524">
    <property type="term" value="F:ATP binding"/>
    <property type="evidence" value="ECO:0007669"/>
    <property type="project" value="UniProtKB-KW"/>
</dbReference>
<keyword evidence="4" id="KW-0547">Nucleotide-binding</keyword>
<dbReference type="PANTHER" id="PTHR11136">
    <property type="entry name" value="FOLYLPOLYGLUTAMATE SYNTHASE-RELATED"/>
    <property type="match status" value="1"/>
</dbReference>